<comment type="caution">
    <text evidence="12">The sequence shown here is derived from an EMBL/GenBank/DDBJ whole genome shotgun (WGS) entry which is preliminary data.</text>
</comment>
<dbReference type="InterPro" id="IPR010935">
    <property type="entry name" value="SMC_hinge"/>
</dbReference>
<keyword evidence="13" id="KW-1185">Reference proteome</keyword>
<feature type="coiled-coil region" evidence="9">
    <location>
        <begin position="978"/>
        <end position="1026"/>
    </location>
</feature>
<dbReference type="GO" id="GO:0005694">
    <property type="term" value="C:chromosome"/>
    <property type="evidence" value="ECO:0007669"/>
    <property type="project" value="InterPro"/>
</dbReference>
<dbReference type="FunFam" id="3.40.50.300:FF:000370">
    <property type="entry name" value="Structural maintenance of chromosomes 3"/>
    <property type="match status" value="1"/>
</dbReference>
<evidence type="ECO:0000256" key="3">
    <source>
        <dbReference type="ARBA" id="ARBA00022618"/>
    </source>
</evidence>
<feature type="coiled-coil region" evidence="9">
    <location>
        <begin position="673"/>
        <end position="821"/>
    </location>
</feature>
<dbReference type="InterPro" id="IPR041741">
    <property type="entry name" value="SMC3_ABC_euk"/>
</dbReference>
<keyword evidence="6 8" id="KW-0539">Nucleus</keyword>
<name>A0A9P4J5F0_9PEZI</name>
<dbReference type="Proteomes" id="UP000799439">
    <property type="component" value="Unassembled WGS sequence"/>
</dbReference>
<keyword evidence="7" id="KW-0131">Cell cycle</keyword>
<feature type="region of interest" description="Disordered" evidence="10">
    <location>
        <begin position="309"/>
        <end position="336"/>
    </location>
</feature>
<proteinExistence type="inferred from homology"/>
<feature type="compositionally biased region" description="Low complexity" evidence="10">
    <location>
        <begin position="318"/>
        <end position="336"/>
    </location>
</feature>
<feature type="domain" description="SMC hinge" evidence="11">
    <location>
        <begin position="522"/>
        <end position="634"/>
    </location>
</feature>
<evidence type="ECO:0000256" key="5">
    <source>
        <dbReference type="ARBA" id="ARBA00023054"/>
    </source>
</evidence>
<dbReference type="FunFam" id="3.40.50.300:FF:000424">
    <property type="entry name" value="Structural maintenance of chromosomes 3"/>
    <property type="match status" value="1"/>
</dbReference>
<evidence type="ECO:0000256" key="9">
    <source>
        <dbReference type="SAM" id="Coils"/>
    </source>
</evidence>
<feature type="coiled-coil region" evidence="9">
    <location>
        <begin position="413"/>
        <end position="503"/>
    </location>
</feature>
<reference evidence="12" key="1">
    <citation type="journal article" date="2020" name="Stud. Mycol.">
        <title>101 Dothideomycetes genomes: a test case for predicting lifestyles and emergence of pathogens.</title>
        <authorList>
            <person name="Haridas S."/>
            <person name="Albert R."/>
            <person name="Binder M."/>
            <person name="Bloem J."/>
            <person name="Labutti K."/>
            <person name="Salamov A."/>
            <person name="Andreopoulos B."/>
            <person name="Baker S."/>
            <person name="Barry K."/>
            <person name="Bills G."/>
            <person name="Bluhm B."/>
            <person name="Cannon C."/>
            <person name="Castanera R."/>
            <person name="Culley D."/>
            <person name="Daum C."/>
            <person name="Ezra D."/>
            <person name="Gonzalez J."/>
            <person name="Henrissat B."/>
            <person name="Kuo A."/>
            <person name="Liang C."/>
            <person name="Lipzen A."/>
            <person name="Lutzoni F."/>
            <person name="Magnuson J."/>
            <person name="Mondo S."/>
            <person name="Nolan M."/>
            <person name="Ohm R."/>
            <person name="Pangilinan J."/>
            <person name="Park H.-J."/>
            <person name="Ramirez L."/>
            <person name="Alfaro M."/>
            <person name="Sun H."/>
            <person name="Tritt A."/>
            <person name="Yoshinaga Y."/>
            <person name="Zwiers L.-H."/>
            <person name="Turgeon B."/>
            <person name="Goodwin S."/>
            <person name="Spatafora J."/>
            <person name="Crous P."/>
            <person name="Grigoriev I."/>
        </authorList>
    </citation>
    <scope>NUCLEOTIDE SEQUENCE</scope>
    <source>
        <strain evidence="12">CBS 260.36</strain>
    </source>
</reference>
<dbReference type="InterPro" id="IPR003395">
    <property type="entry name" value="RecF/RecN/SMC_N"/>
</dbReference>
<gene>
    <name evidence="12" type="ORF">K461DRAFT_221738</name>
</gene>
<dbReference type="Gene3D" id="3.30.70.1620">
    <property type="match status" value="1"/>
</dbReference>
<evidence type="ECO:0000256" key="1">
    <source>
        <dbReference type="ARBA" id="ARBA00004123"/>
    </source>
</evidence>
<evidence type="ECO:0000256" key="6">
    <source>
        <dbReference type="ARBA" id="ARBA00023242"/>
    </source>
</evidence>
<sequence>MYIKQISIQGFKSYKQQTNVEPFSPKHNVVVGRNGSGKSNFFAAVRFVLGDAYTQMGREERQALLHEGSGSATMTAFVEIIFDNQDRRFPNGSDELILRRTIGQKKDEYSLDRKNATKKDVMSMLESAGFSRSNPYYIVPQGRVTALTNMKDSDRLNLLKEVAGTQVYESRRQESRRIMEETDNKRAKIDDLLQFIGDRLGELETEKEELKGFQEKDREKRCLEYTIFARDKDDVNRKLEEIDSLQQNGAEATEENQNEFVQRERQLEQIEQQINEVKQQIKFLEIDKKQYDDERKAAAREKAKIELELKSTREGQTAAQNARNRQAAESSDLQQQIQQREAQLQQLLPQYEAIKTQEQSLNRDYAEIDGRRQRLSQKQSRQGQFRNKRERDEWLRNQIQAVTESLATRKAVLMDANENITEAENDISVLDQEISDLRARLDNRGGEAQNLAAEVQQAADERDQLHDRRKDLRREEARLNTTISHAQQEFQKAERYLSQMMDRNTSRGLAAVRRIVKQHNIDGVYGILAELCTINDAYRTAAEVTAGTSLFHYVVDTDETASKILDILQREKAGRVTIIPLNRIRSQSANLPRANDAVPLLSRIEYDARFEPAFQQVFGKTIVCPNIQIAAQYARSHGVGAITPDGDRADKRGALTGGYHDQRRSRLEGVRNVAKWRDEYDSIRERLDSISSECEILDQQITRAISNLQKAEQRRQQADNGYGPLLTQVRSKMADLQTKKDELENARSRRETVEAAVARESSNSASFEAELASEFKRTFSDQEERELAQASSQAQDMRKNLASLSAQRSDLEVQKTQLEVELRENLRPRLDQIRADDAELASADGGNTAGTRVQQQQRQLKRASDTLKSITAKLVEIDGQIESAQNDLGQLESEQASTQQAQKDLAVQMHRHQKAIEKSASKRAMYTSQAQEVASKLRSLGVVPEAAFHAPYSTMRYDAALKRYHKVQEELKKYGHVNKKAFEQYNNFKRQEESLTERRTELETSLQSITDLIDTLDQRKDEAIERTFKQVSQEFSHIFEKLVPAGKGGLRIQRRTDRREPDDDDSDDEARRSGVENYVGVSIQVSFNSKHDEQQKIQQLSGGQKSLCALALVFAIQASDPAPFYLFDEIDANLDAQYRTAVAQMLHESAETGQFICTTFRPEMIHVADKCYGVGYEKKASNIGVVSREDALKFVEGQIGGK</sequence>
<dbReference type="GO" id="GO:0051276">
    <property type="term" value="P:chromosome organization"/>
    <property type="evidence" value="ECO:0007669"/>
    <property type="project" value="InterPro"/>
</dbReference>
<dbReference type="Pfam" id="PF02463">
    <property type="entry name" value="SMC_N"/>
    <property type="match status" value="1"/>
</dbReference>
<evidence type="ECO:0000313" key="12">
    <source>
        <dbReference type="EMBL" id="KAF2155752.1"/>
    </source>
</evidence>
<dbReference type="PIRSF" id="PIRSF005719">
    <property type="entry name" value="SMC"/>
    <property type="match status" value="1"/>
</dbReference>
<accession>A0A9P4J5F0</accession>
<dbReference type="SMART" id="SM00968">
    <property type="entry name" value="SMC_hinge"/>
    <property type="match status" value="1"/>
</dbReference>
<dbReference type="GO" id="GO:0005634">
    <property type="term" value="C:nucleus"/>
    <property type="evidence" value="ECO:0007669"/>
    <property type="project" value="UniProtKB-SubCell"/>
</dbReference>
<dbReference type="SUPFAM" id="SSF75553">
    <property type="entry name" value="Smc hinge domain"/>
    <property type="match status" value="1"/>
</dbReference>
<dbReference type="AlphaFoldDB" id="A0A9P4J5F0"/>
<dbReference type="Gene3D" id="3.40.50.300">
    <property type="entry name" value="P-loop containing nucleotide triphosphate hydrolases"/>
    <property type="match status" value="2"/>
</dbReference>
<evidence type="ECO:0000256" key="8">
    <source>
        <dbReference type="PIRNR" id="PIRNR005719"/>
    </source>
</evidence>
<evidence type="ECO:0000256" key="10">
    <source>
        <dbReference type="SAM" id="MobiDB-lite"/>
    </source>
</evidence>
<keyword evidence="5 9" id="KW-0175">Coiled coil</keyword>
<dbReference type="OrthoDB" id="431497at2759"/>
<organism evidence="12 13">
    <name type="scientific">Myriangium duriaei CBS 260.36</name>
    <dbReference type="NCBI Taxonomy" id="1168546"/>
    <lineage>
        <taxon>Eukaryota</taxon>
        <taxon>Fungi</taxon>
        <taxon>Dikarya</taxon>
        <taxon>Ascomycota</taxon>
        <taxon>Pezizomycotina</taxon>
        <taxon>Dothideomycetes</taxon>
        <taxon>Dothideomycetidae</taxon>
        <taxon>Myriangiales</taxon>
        <taxon>Myriangiaceae</taxon>
        <taxon>Myriangium</taxon>
    </lineage>
</organism>
<dbReference type="CDD" id="cd03272">
    <property type="entry name" value="ABC_SMC3_euk"/>
    <property type="match status" value="1"/>
</dbReference>
<evidence type="ECO:0000259" key="11">
    <source>
        <dbReference type="SMART" id="SM00968"/>
    </source>
</evidence>
<evidence type="ECO:0000256" key="4">
    <source>
        <dbReference type="ARBA" id="ARBA00022776"/>
    </source>
</evidence>
<dbReference type="GO" id="GO:0016887">
    <property type="term" value="F:ATP hydrolysis activity"/>
    <property type="evidence" value="ECO:0007669"/>
    <property type="project" value="InterPro"/>
</dbReference>
<dbReference type="PANTHER" id="PTHR43977">
    <property type="entry name" value="STRUCTURAL MAINTENANCE OF CHROMOSOMES PROTEIN 3"/>
    <property type="match status" value="1"/>
</dbReference>
<evidence type="ECO:0000256" key="7">
    <source>
        <dbReference type="ARBA" id="ARBA00023306"/>
    </source>
</evidence>
<feature type="region of interest" description="Disordered" evidence="10">
    <location>
        <begin position="368"/>
        <end position="389"/>
    </location>
</feature>
<dbReference type="GO" id="GO:0051301">
    <property type="term" value="P:cell division"/>
    <property type="evidence" value="ECO:0007669"/>
    <property type="project" value="UniProtKB-KW"/>
</dbReference>
<dbReference type="GO" id="GO:0005524">
    <property type="term" value="F:ATP binding"/>
    <property type="evidence" value="ECO:0007669"/>
    <property type="project" value="InterPro"/>
</dbReference>
<feature type="region of interest" description="Disordered" evidence="10">
    <location>
        <begin position="840"/>
        <end position="862"/>
    </location>
</feature>
<protein>
    <recommendedName>
        <fullName evidence="8">Structural maintenance of chromosomes protein</fullName>
    </recommendedName>
</protein>
<keyword evidence="3" id="KW-0132">Cell division</keyword>
<feature type="region of interest" description="Disordered" evidence="10">
    <location>
        <begin position="1050"/>
        <end position="1073"/>
    </location>
</feature>
<evidence type="ECO:0000256" key="2">
    <source>
        <dbReference type="ARBA" id="ARBA00005917"/>
    </source>
</evidence>
<dbReference type="InterPro" id="IPR024704">
    <property type="entry name" value="SMC"/>
</dbReference>
<dbReference type="Gene3D" id="1.20.1060.20">
    <property type="match status" value="1"/>
</dbReference>
<comment type="subcellular location">
    <subcellularLocation>
        <location evidence="1 8">Nucleus</location>
    </subcellularLocation>
</comment>
<comment type="similarity">
    <text evidence="2">Belongs to the SMC family. SMC3 subfamily.</text>
</comment>
<feature type="compositionally biased region" description="Polar residues" evidence="10">
    <location>
        <begin position="849"/>
        <end position="858"/>
    </location>
</feature>
<dbReference type="GO" id="GO:0007059">
    <property type="term" value="P:chromosome segregation"/>
    <property type="evidence" value="ECO:0007669"/>
    <property type="project" value="UniProtKB-ARBA"/>
</dbReference>
<keyword evidence="4" id="KW-0498">Mitosis</keyword>
<dbReference type="SUPFAM" id="SSF52540">
    <property type="entry name" value="P-loop containing nucleoside triphosphate hydrolases"/>
    <property type="match status" value="1"/>
</dbReference>
<dbReference type="EMBL" id="ML996082">
    <property type="protein sequence ID" value="KAF2155752.1"/>
    <property type="molecule type" value="Genomic_DNA"/>
</dbReference>
<dbReference type="InterPro" id="IPR036277">
    <property type="entry name" value="SMC_hinge_sf"/>
</dbReference>
<dbReference type="Pfam" id="PF06470">
    <property type="entry name" value="SMC_hinge"/>
    <property type="match status" value="1"/>
</dbReference>
<dbReference type="InterPro" id="IPR027417">
    <property type="entry name" value="P-loop_NTPase"/>
</dbReference>
<evidence type="ECO:0000313" key="13">
    <source>
        <dbReference type="Proteomes" id="UP000799439"/>
    </source>
</evidence>